<dbReference type="Pfam" id="PF12796">
    <property type="entry name" value="Ank_2"/>
    <property type="match status" value="1"/>
</dbReference>
<proteinExistence type="predicted"/>
<evidence type="ECO:0000256" key="2">
    <source>
        <dbReference type="ARBA" id="ARBA00023043"/>
    </source>
</evidence>
<dbReference type="PANTHER" id="PTHR24171">
    <property type="entry name" value="ANKYRIN REPEAT DOMAIN-CONTAINING PROTEIN 39-RELATED"/>
    <property type="match status" value="1"/>
</dbReference>
<name>A0A0D7A625_9AGAR</name>
<dbReference type="OrthoDB" id="194358at2759"/>
<evidence type="ECO:0000256" key="1">
    <source>
        <dbReference type="ARBA" id="ARBA00022737"/>
    </source>
</evidence>
<sequence>MGLPLSEEFCKQSSEVTGPRALICRFETADTLQSSLRSAEDAYSLHSTSFNQVVLGYLPNLMLLSQSREIALCLSAVGYAKCCGRDGVKLVCPDNAGSALILKHWTGSRFGTQRFVSRSVRPHSPAVYLQGQGTCEYIVCISPTSRLRVVMYQEDDDTWVPKTYFSRCVVHPEGRFGAVVDTTELIHVFFQDASGTLSYTRTSMTLRIISTSTPFTSIRPVVGSPISVNELNNVLNAFYISAADDRMHCCSYRSGRYSDAVVNDYCFAEPVQQFGVDVEQGRVVSVYVLSKRRELWQISADGCRNVLGDVDEHGGFVTRSAADKCCEDARNGTLTAERLEAYMRDNPFVINATGGDPVSTPLAAAIQQGRFHIVKFLLENGANPDALSPRRRTPLFFATTQCPRESRVAIVHALLDAGADIDQCYPEDDLNTPLMNAIAVQPDTDVVRELIAQGASLTLRNAFEKTAAMLAEGTELEKLEELRREHRPSTNGPSHVPNSFEKYAIELLFMFIALFISHTNAEDVLDQISGGLRNIEDQVERRRRTLRNENK</sequence>
<accession>A0A0D7A625</accession>
<evidence type="ECO:0000256" key="3">
    <source>
        <dbReference type="PROSITE-ProRule" id="PRU00023"/>
    </source>
</evidence>
<dbReference type="SMART" id="SM00248">
    <property type="entry name" value="ANK"/>
    <property type="match status" value="3"/>
</dbReference>
<reference evidence="4 5" key="1">
    <citation type="journal article" date="2015" name="Fungal Genet. Biol.">
        <title>Evolution of novel wood decay mechanisms in Agaricales revealed by the genome sequences of Fistulina hepatica and Cylindrobasidium torrendii.</title>
        <authorList>
            <person name="Floudas D."/>
            <person name="Held B.W."/>
            <person name="Riley R."/>
            <person name="Nagy L.G."/>
            <person name="Koehler G."/>
            <person name="Ransdell A.S."/>
            <person name="Younus H."/>
            <person name="Chow J."/>
            <person name="Chiniquy J."/>
            <person name="Lipzen A."/>
            <person name="Tritt A."/>
            <person name="Sun H."/>
            <person name="Haridas S."/>
            <person name="LaButti K."/>
            <person name="Ohm R.A."/>
            <person name="Kues U."/>
            <person name="Blanchette R.A."/>
            <person name="Grigoriev I.V."/>
            <person name="Minto R.E."/>
            <person name="Hibbett D.S."/>
        </authorList>
    </citation>
    <scope>NUCLEOTIDE SEQUENCE [LARGE SCALE GENOMIC DNA]</scope>
    <source>
        <strain evidence="4 5">ATCC 64428</strain>
    </source>
</reference>
<dbReference type="InterPro" id="IPR036770">
    <property type="entry name" value="Ankyrin_rpt-contain_sf"/>
</dbReference>
<dbReference type="Pfam" id="PF00023">
    <property type="entry name" value="Ank"/>
    <property type="match status" value="1"/>
</dbReference>
<dbReference type="Proteomes" id="UP000054144">
    <property type="component" value="Unassembled WGS sequence"/>
</dbReference>
<dbReference type="SUPFAM" id="SSF48403">
    <property type="entry name" value="Ankyrin repeat"/>
    <property type="match status" value="1"/>
</dbReference>
<keyword evidence="5" id="KW-1185">Reference proteome</keyword>
<keyword evidence="1" id="KW-0677">Repeat</keyword>
<protein>
    <submittedName>
        <fullName evidence="4">Uncharacterized protein</fullName>
    </submittedName>
</protein>
<dbReference type="InterPro" id="IPR002110">
    <property type="entry name" value="Ankyrin_rpt"/>
</dbReference>
<gene>
    <name evidence="4" type="ORF">FISHEDRAFT_75619</name>
</gene>
<dbReference type="Gene3D" id="2.120.10.70">
    <property type="entry name" value="Fucose-specific lectin"/>
    <property type="match status" value="1"/>
</dbReference>
<dbReference type="EMBL" id="KN882031">
    <property type="protein sequence ID" value="KIY46462.1"/>
    <property type="molecule type" value="Genomic_DNA"/>
</dbReference>
<dbReference type="Gene3D" id="1.25.40.20">
    <property type="entry name" value="Ankyrin repeat-containing domain"/>
    <property type="match status" value="1"/>
</dbReference>
<evidence type="ECO:0000313" key="4">
    <source>
        <dbReference type="EMBL" id="KIY46462.1"/>
    </source>
</evidence>
<feature type="repeat" description="ANK" evidence="3">
    <location>
        <begin position="357"/>
        <end position="389"/>
    </location>
</feature>
<dbReference type="PROSITE" id="PS50088">
    <property type="entry name" value="ANK_REPEAT"/>
    <property type="match status" value="1"/>
</dbReference>
<organism evidence="4 5">
    <name type="scientific">Fistulina hepatica ATCC 64428</name>
    <dbReference type="NCBI Taxonomy" id="1128425"/>
    <lineage>
        <taxon>Eukaryota</taxon>
        <taxon>Fungi</taxon>
        <taxon>Dikarya</taxon>
        <taxon>Basidiomycota</taxon>
        <taxon>Agaricomycotina</taxon>
        <taxon>Agaricomycetes</taxon>
        <taxon>Agaricomycetidae</taxon>
        <taxon>Agaricales</taxon>
        <taxon>Fistulinaceae</taxon>
        <taxon>Fistulina</taxon>
    </lineage>
</organism>
<dbReference type="PROSITE" id="PS50297">
    <property type="entry name" value="ANK_REP_REGION"/>
    <property type="match status" value="1"/>
</dbReference>
<dbReference type="AlphaFoldDB" id="A0A0D7A625"/>
<evidence type="ECO:0000313" key="5">
    <source>
        <dbReference type="Proteomes" id="UP000054144"/>
    </source>
</evidence>
<keyword evidence="2 3" id="KW-0040">ANK repeat</keyword>
<dbReference type="SUPFAM" id="SSF89372">
    <property type="entry name" value="Fucose-specific lectin"/>
    <property type="match status" value="1"/>
</dbReference>